<evidence type="ECO:0000256" key="1">
    <source>
        <dbReference type="ARBA" id="ARBA00001935"/>
    </source>
</evidence>
<comment type="cofactor">
    <cofactor evidence="2">
        <name>Mn(2+)</name>
        <dbReference type="ChEBI" id="CHEBI:29035"/>
    </cofactor>
</comment>
<dbReference type="SUPFAM" id="SSF54416">
    <property type="entry name" value="Amine oxidase N-terminal region"/>
    <property type="match status" value="2"/>
</dbReference>
<sequence length="694" mass="79054">MTKGAQIIFRFKMNFTIKLAIHILFGGFLFINVSADDRFIFESSKHPLDPLTAGEVHTSSLIIRQHNNSATWLFNRISLHEPEKSTLIQFYLRNEAPKDIPRKSFSVILNRQTLSAVEVIVNLKEKQVESWTDLPGILQPATPRGDRNFAENLVKDDTDVQERCRQLGWSNMSLVAADIWPVGYIGDRPDLNPSNRLVQSFFYGKISLQDNEYAHPFDFVAIVDLKQQKVVSIEDLPTRDDDHECNVPNTVPRQVANFDPSLLGGKDFLRSDLKPVELTQPKGASFTVKRYLVQWQKFQFRVGFNEREGLIIHQVGYFDNDVGQSSNRRFRPLFYRLSLSETFIPYGDSRPPFHRKGAFDMGELDIGISANELNEYEHCRGQKVKFLDATINDEHGEPLRLKRAICIYEEDTGILWKHTDYRTGKSALARSQRLNVAFLATIGNYDYLFTWHFYQDATIDYEVRLTGIVSTNLVAEGSTTAGHGSIVAPQVNAQYHQHVFAMRIDPEIDGNLNSVASLDVLPSPPEDSPYGQGFTTKLTTFRTANESKTYGSHTTSRSWLMMSGNETQNLYIGCPTAYKLVPKHFARFLVQKDSPLYPKSEFSEYDVWVTPYIDGQLYAGGRYLNNSGLPQWTQEAGQRNIEGTDVVLWHVFRVDHVPRAEDYPVMPAESAGFTLKPYNFFRENPALDVRGPTS</sequence>
<comment type="cofactor">
    <cofactor evidence="1">
        <name>Cu cation</name>
        <dbReference type="ChEBI" id="CHEBI:23378"/>
    </cofactor>
</comment>
<feature type="domain" description="Copper amine oxidase catalytic" evidence="12">
    <location>
        <begin position="277"/>
        <end position="687"/>
    </location>
</feature>
<evidence type="ECO:0000313" key="15">
    <source>
        <dbReference type="EMBL" id="CAL8074374.1"/>
    </source>
</evidence>
<organism evidence="15 16">
    <name type="scientific">Orchesella dallaii</name>
    <dbReference type="NCBI Taxonomy" id="48710"/>
    <lineage>
        <taxon>Eukaryota</taxon>
        <taxon>Metazoa</taxon>
        <taxon>Ecdysozoa</taxon>
        <taxon>Arthropoda</taxon>
        <taxon>Hexapoda</taxon>
        <taxon>Collembola</taxon>
        <taxon>Entomobryomorpha</taxon>
        <taxon>Entomobryoidea</taxon>
        <taxon>Orchesellidae</taxon>
        <taxon>Orchesellinae</taxon>
        <taxon>Orchesella</taxon>
    </lineage>
</organism>
<comment type="PTM">
    <text evidence="11">Topaquinone (TPQ) is generated by copper-dependent autoxidation of a specific tyrosyl residue.</text>
</comment>
<keyword evidence="6 11" id="KW-0479">Metal-binding</keyword>
<dbReference type="EMBL" id="CAXLJM020000007">
    <property type="protein sequence ID" value="CAL8074374.1"/>
    <property type="molecule type" value="Genomic_DNA"/>
</dbReference>
<evidence type="ECO:0000256" key="11">
    <source>
        <dbReference type="RuleBase" id="RU000672"/>
    </source>
</evidence>
<protein>
    <recommendedName>
        <fullName evidence="11">Amine oxidase</fullName>
        <ecNumber evidence="11">1.4.3.-</ecNumber>
    </recommendedName>
</protein>
<dbReference type="InterPro" id="IPR015798">
    <property type="entry name" value="Cu_amine_oxidase_C"/>
</dbReference>
<evidence type="ECO:0000313" key="16">
    <source>
        <dbReference type="Proteomes" id="UP001642540"/>
    </source>
</evidence>
<dbReference type="EC" id="1.4.3.-" evidence="11"/>
<accession>A0ABP1PT21</accession>
<dbReference type="InterPro" id="IPR015802">
    <property type="entry name" value="Cu_amine_oxidase_N3"/>
</dbReference>
<evidence type="ECO:0000256" key="6">
    <source>
        <dbReference type="ARBA" id="ARBA00022723"/>
    </source>
</evidence>
<dbReference type="InterPro" id="IPR015800">
    <property type="entry name" value="Cu_amine_oxidase_N2"/>
</dbReference>
<keyword evidence="16" id="KW-1185">Reference proteome</keyword>
<evidence type="ECO:0000256" key="7">
    <source>
        <dbReference type="ARBA" id="ARBA00022772"/>
    </source>
</evidence>
<evidence type="ECO:0000259" key="13">
    <source>
        <dbReference type="Pfam" id="PF02727"/>
    </source>
</evidence>
<dbReference type="InterPro" id="IPR000269">
    <property type="entry name" value="Cu_amine_oxidase"/>
</dbReference>
<comment type="caution">
    <text evidence="15">The sequence shown here is derived from an EMBL/GenBank/DDBJ whole genome shotgun (WGS) entry which is preliminary data.</text>
</comment>
<gene>
    <name evidence="15" type="ORF">ODALV1_LOCUS2868</name>
</gene>
<evidence type="ECO:0000259" key="14">
    <source>
        <dbReference type="Pfam" id="PF02728"/>
    </source>
</evidence>
<evidence type="ECO:0000256" key="8">
    <source>
        <dbReference type="ARBA" id="ARBA00023002"/>
    </source>
</evidence>
<dbReference type="InterPro" id="IPR036460">
    <property type="entry name" value="Cu_amine_oxidase_C_sf"/>
</dbReference>
<comment type="cofactor">
    <cofactor evidence="3">
        <name>Zn(2+)</name>
        <dbReference type="ChEBI" id="CHEBI:29105"/>
    </cofactor>
</comment>
<name>A0ABP1PT21_9HEXA</name>
<evidence type="ECO:0000256" key="5">
    <source>
        <dbReference type="ARBA" id="ARBA00011738"/>
    </source>
</evidence>
<keyword evidence="10" id="KW-0464">Manganese</keyword>
<keyword evidence="7 11" id="KW-0801">TPQ</keyword>
<dbReference type="Proteomes" id="UP001642540">
    <property type="component" value="Unassembled WGS sequence"/>
</dbReference>
<evidence type="ECO:0000256" key="3">
    <source>
        <dbReference type="ARBA" id="ARBA00001947"/>
    </source>
</evidence>
<evidence type="ECO:0000256" key="2">
    <source>
        <dbReference type="ARBA" id="ARBA00001936"/>
    </source>
</evidence>
<dbReference type="Pfam" id="PF02728">
    <property type="entry name" value="Cu_amine_oxidN3"/>
    <property type="match status" value="1"/>
</dbReference>
<evidence type="ECO:0000256" key="10">
    <source>
        <dbReference type="ARBA" id="ARBA00023211"/>
    </source>
</evidence>
<dbReference type="InterPro" id="IPR016182">
    <property type="entry name" value="Cu_amine_oxidase_N-reg"/>
</dbReference>
<dbReference type="Pfam" id="PF02727">
    <property type="entry name" value="Cu_amine_oxidN2"/>
    <property type="match status" value="1"/>
</dbReference>
<proteinExistence type="inferred from homology"/>
<evidence type="ECO:0000256" key="9">
    <source>
        <dbReference type="ARBA" id="ARBA00023008"/>
    </source>
</evidence>
<reference evidence="15 16" key="1">
    <citation type="submission" date="2024-08" db="EMBL/GenBank/DDBJ databases">
        <authorList>
            <person name="Cucini C."/>
            <person name="Frati F."/>
        </authorList>
    </citation>
    <scope>NUCLEOTIDE SEQUENCE [LARGE SCALE GENOMIC DNA]</scope>
</reference>
<keyword evidence="9 11" id="KW-0186">Copper</keyword>
<dbReference type="SUPFAM" id="SSF49998">
    <property type="entry name" value="Amine oxidase catalytic domain"/>
    <property type="match status" value="1"/>
</dbReference>
<evidence type="ECO:0000259" key="12">
    <source>
        <dbReference type="Pfam" id="PF01179"/>
    </source>
</evidence>
<dbReference type="Gene3D" id="3.10.450.40">
    <property type="match status" value="2"/>
</dbReference>
<dbReference type="Gene3D" id="2.70.98.20">
    <property type="entry name" value="Copper amine oxidase, catalytic domain"/>
    <property type="match status" value="1"/>
</dbReference>
<comment type="subunit">
    <text evidence="5">Homodimer.</text>
</comment>
<feature type="domain" description="Copper amine oxidase N2-terminal" evidence="13">
    <location>
        <begin position="46"/>
        <end position="132"/>
    </location>
</feature>
<feature type="domain" description="Copper amine oxidase N3-terminal" evidence="14">
    <location>
        <begin position="150"/>
        <end position="235"/>
    </location>
</feature>
<comment type="similarity">
    <text evidence="4 11">Belongs to the copper/topaquinone oxidase family.</text>
</comment>
<dbReference type="Pfam" id="PF01179">
    <property type="entry name" value="Cu_amine_oxid"/>
    <property type="match status" value="1"/>
</dbReference>
<dbReference type="PANTHER" id="PTHR10638:SF86">
    <property type="entry name" value="COPPER AMINE OXIDASE 1-RELATED"/>
    <property type="match status" value="1"/>
</dbReference>
<keyword evidence="8 11" id="KW-0560">Oxidoreductase</keyword>
<comment type="cofactor">
    <cofactor evidence="11">
        <name>Cu cation</name>
        <dbReference type="ChEBI" id="CHEBI:23378"/>
    </cofactor>
    <text evidence="11">Contains 1 topaquinone per subunit.</text>
</comment>
<dbReference type="PANTHER" id="PTHR10638">
    <property type="entry name" value="COPPER AMINE OXIDASE"/>
    <property type="match status" value="1"/>
</dbReference>
<evidence type="ECO:0000256" key="4">
    <source>
        <dbReference type="ARBA" id="ARBA00007983"/>
    </source>
</evidence>